<protein>
    <submittedName>
        <fullName evidence="1">Uncharacterized protein</fullName>
    </submittedName>
</protein>
<dbReference type="AlphaFoldDB" id="A0A6S7KRC0"/>
<accession>A0A6S7KRC0</accession>
<evidence type="ECO:0000313" key="1">
    <source>
        <dbReference type="EMBL" id="CAB4029412.1"/>
    </source>
</evidence>
<organism evidence="1 2">
    <name type="scientific">Paramuricea clavata</name>
    <name type="common">Red gorgonian</name>
    <name type="synonym">Violescent sea-whip</name>
    <dbReference type="NCBI Taxonomy" id="317549"/>
    <lineage>
        <taxon>Eukaryota</taxon>
        <taxon>Metazoa</taxon>
        <taxon>Cnidaria</taxon>
        <taxon>Anthozoa</taxon>
        <taxon>Octocorallia</taxon>
        <taxon>Malacalcyonacea</taxon>
        <taxon>Plexauridae</taxon>
        <taxon>Paramuricea</taxon>
    </lineage>
</organism>
<dbReference type="Proteomes" id="UP001152795">
    <property type="component" value="Unassembled WGS sequence"/>
</dbReference>
<dbReference type="InterPro" id="IPR000477">
    <property type="entry name" value="RT_dom"/>
</dbReference>
<dbReference type="EMBL" id="CACRXK020016157">
    <property type="protein sequence ID" value="CAB4029412.1"/>
    <property type="molecule type" value="Genomic_DNA"/>
</dbReference>
<feature type="non-terminal residue" evidence="1">
    <location>
        <position position="270"/>
    </location>
</feature>
<dbReference type="OrthoDB" id="6780615at2759"/>
<dbReference type="Pfam" id="PF00078">
    <property type="entry name" value="RVT_1"/>
    <property type="match status" value="1"/>
</dbReference>
<dbReference type="PANTHER" id="PTHR33332">
    <property type="entry name" value="REVERSE TRANSCRIPTASE DOMAIN-CONTAINING PROTEIN"/>
    <property type="match status" value="1"/>
</dbReference>
<gene>
    <name evidence="1" type="ORF">PACLA_8A084474</name>
</gene>
<comment type="caution">
    <text evidence="1">The sequence shown here is derived from an EMBL/GenBank/DDBJ whole genome shotgun (WGS) entry which is preliminary data.</text>
</comment>
<reference evidence="1" key="1">
    <citation type="submission" date="2020-04" db="EMBL/GenBank/DDBJ databases">
        <authorList>
            <person name="Alioto T."/>
            <person name="Alioto T."/>
            <person name="Gomez Garrido J."/>
        </authorList>
    </citation>
    <scope>NUCLEOTIDE SEQUENCE</scope>
    <source>
        <strain evidence="1">A484AB</strain>
    </source>
</reference>
<evidence type="ECO:0000313" key="2">
    <source>
        <dbReference type="Proteomes" id="UP001152795"/>
    </source>
</evidence>
<proteinExistence type="predicted"/>
<name>A0A6S7KRC0_PARCT</name>
<sequence length="270" mass="31057">MINKTIPVKEEEKHVYTKDLKSIVEDFNNYFTSVGKITAAKAMDRVNKNNIALSDSMLNSKIYPTDQQFSIKPVKLCSYIAENQLLSPHRNGNRKHHSTETLNIFITDKMLEAMDKKHITALILLDLCKAFDRINHTFLLHKLKRVGASPLDIQWFESYRTLSHGVPHDSILSPLLFGIYVNDLPAVTVSTDFDFYLDDSKLHLAFLVEDVQQTIAKLENNLYKIAEWCLEHQLLINPDKTKFLLLGTKSMLQNLPTQNNLKFLEKTLKP</sequence>
<keyword evidence="2" id="KW-1185">Reference proteome</keyword>
<dbReference type="PROSITE" id="PS50878">
    <property type="entry name" value="RT_POL"/>
    <property type="match status" value="1"/>
</dbReference>